<keyword evidence="6" id="KW-1185">Reference proteome</keyword>
<evidence type="ECO:0000256" key="2">
    <source>
        <dbReference type="ARBA" id="ARBA00023065"/>
    </source>
</evidence>
<dbReference type="InterPro" id="IPR045095">
    <property type="entry name" value="ACDP"/>
</dbReference>
<name>A0ABR1EJ04_NECAM</name>
<dbReference type="InterPro" id="IPR044751">
    <property type="entry name" value="Ion_transp-like_CBS"/>
</dbReference>
<dbReference type="SUPFAM" id="SSF54631">
    <property type="entry name" value="CBS-domain pair"/>
    <property type="match status" value="1"/>
</dbReference>
<keyword evidence="2" id="KW-0406">Ion transport</keyword>
<keyword evidence="1" id="KW-0677">Repeat</keyword>
<keyword evidence="3" id="KW-0129">CBS domain</keyword>
<dbReference type="Pfam" id="PF00571">
    <property type="entry name" value="CBS"/>
    <property type="match status" value="1"/>
</dbReference>
<dbReference type="InterPro" id="IPR046342">
    <property type="entry name" value="CBS_dom_sf"/>
</dbReference>
<dbReference type="InterPro" id="IPR000644">
    <property type="entry name" value="CBS_dom"/>
</dbReference>
<dbReference type="PROSITE" id="PS51371">
    <property type="entry name" value="CBS"/>
    <property type="match status" value="1"/>
</dbReference>
<evidence type="ECO:0000313" key="6">
    <source>
        <dbReference type="Proteomes" id="UP001303046"/>
    </source>
</evidence>
<sequence length="256" mass="29157">MQLCHESVLAQQKQGVHSPNPPASLGKHKVAFGLRLAPPPEDAPHSLDVFMLSYTTVLNTKTVAEILRMGYTRIPVFDGDRNNVVSLLFVKDLALLDPDDNFTIQTVCGYHQHPLRFVMEDTPLRVMLEEFKKGDYHLAMVQRIVYTEDSDPTYELVGVVTLEDIVEEILQAEIVDETDAIMDNVNRTRRRGAQARDVSCLMDTDEPSRVISVQMQLVAMQWLTTNHNAFNSDHINQSVLERIIRQNCRRVRAFPD</sequence>
<dbReference type="EMBL" id="JAVFWL010000006">
    <property type="protein sequence ID" value="KAK6762667.1"/>
    <property type="molecule type" value="Genomic_DNA"/>
</dbReference>
<comment type="caution">
    <text evidence="5">The sequence shown here is derived from an EMBL/GenBank/DDBJ whole genome shotgun (WGS) entry which is preliminary data.</text>
</comment>
<proteinExistence type="predicted"/>
<dbReference type="Pfam" id="PF25562">
    <property type="entry name" value="CNBH_CNNM2_C"/>
    <property type="match status" value="1"/>
</dbReference>
<dbReference type="PANTHER" id="PTHR12064">
    <property type="entry name" value="METAL TRANSPORTER CNNM"/>
    <property type="match status" value="1"/>
</dbReference>
<dbReference type="PANTHER" id="PTHR12064:SF94">
    <property type="entry name" value="UNEXTENDED PROTEIN"/>
    <property type="match status" value="1"/>
</dbReference>
<dbReference type="CDD" id="cd04590">
    <property type="entry name" value="CBS_pair_CorC_HlyC_assoc"/>
    <property type="match status" value="1"/>
</dbReference>
<evidence type="ECO:0000256" key="1">
    <source>
        <dbReference type="ARBA" id="ARBA00022737"/>
    </source>
</evidence>
<protein>
    <recommendedName>
        <fullName evidence="4">CBS domain-containing protein</fullName>
    </recommendedName>
</protein>
<reference evidence="5 6" key="1">
    <citation type="submission" date="2023-08" db="EMBL/GenBank/DDBJ databases">
        <title>A Necator americanus chromosomal reference genome.</title>
        <authorList>
            <person name="Ilik V."/>
            <person name="Petrzelkova K.J."/>
            <person name="Pardy F."/>
            <person name="Fuh T."/>
            <person name="Niatou-Singa F.S."/>
            <person name="Gouil Q."/>
            <person name="Baker L."/>
            <person name="Ritchie M.E."/>
            <person name="Jex A.R."/>
            <person name="Gazzola D."/>
            <person name="Li H."/>
            <person name="Toshio Fujiwara R."/>
            <person name="Zhan B."/>
            <person name="Aroian R.V."/>
            <person name="Pafco B."/>
            <person name="Schwarz E.M."/>
        </authorList>
    </citation>
    <scope>NUCLEOTIDE SEQUENCE [LARGE SCALE GENOMIC DNA]</scope>
    <source>
        <strain evidence="5 6">Aroian</strain>
        <tissue evidence="5">Whole animal</tissue>
    </source>
</reference>
<dbReference type="Proteomes" id="UP001303046">
    <property type="component" value="Unassembled WGS sequence"/>
</dbReference>
<evidence type="ECO:0000259" key="4">
    <source>
        <dbReference type="PROSITE" id="PS51371"/>
    </source>
</evidence>
<organism evidence="5 6">
    <name type="scientific">Necator americanus</name>
    <name type="common">Human hookworm</name>
    <dbReference type="NCBI Taxonomy" id="51031"/>
    <lineage>
        <taxon>Eukaryota</taxon>
        <taxon>Metazoa</taxon>
        <taxon>Ecdysozoa</taxon>
        <taxon>Nematoda</taxon>
        <taxon>Chromadorea</taxon>
        <taxon>Rhabditida</taxon>
        <taxon>Rhabditina</taxon>
        <taxon>Rhabditomorpha</taxon>
        <taxon>Strongyloidea</taxon>
        <taxon>Ancylostomatidae</taxon>
        <taxon>Bunostominae</taxon>
        <taxon>Necator</taxon>
    </lineage>
</organism>
<feature type="domain" description="CBS" evidence="4">
    <location>
        <begin position="111"/>
        <end position="177"/>
    </location>
</feature>
<evidence type="ECO:0000256" key="3">
    <source>
        <dbReference type="PROSITE-ProRule" id="PRU00703"/>
    </source>
</evidence>
<evidence type="ECO:0000313" key="5">
    <source>
        <dbReference type="EMBL" id="KAK6762667.1"/>
    </source>
</evidence>
<keyword evidence="2" id="KW-0813">Transport</keyword>
<accession>A0ABR1EJ04</accession>
<dbReference type="Gene3D" id="3.10.580.10">
    <property type="entry name" value="CBS-domain"/>
    <property type="match status" value="1"/>
</dbReference>
<gene>
    <name evidence="5" type="primary">Necator_chrX.g23565</name>
    <name evidence="5" type="ORF">RB195_023401</name>
</gene>